<dbReference type="EMBL" id="JAUFQC010000027">
    <property type="protein sequence ID" value="MDN3611289.1"/>
    <property type="molecule type" value="Genomic_DNA"/>
</dbReference>
<name>A0ABT8BX91_9VIBR</name>
<protein>
    <submittedName>
        <fullName evidence="1">Uncharacterized protein</fullName>
    </submittedName>
</protein>
<reference evidence="2" key="1">
    <citation type="journal article" date="2019" name="Int. J. Syst. Evol. Microbiol.">
        <title>The Global Catalogue of Microorganisms (GCM) 10K type strain sequencing project: providing services to taxonomists for standard genome sequencing and annotation.</title>
        <authorList>
            <consortium name="The Broad Institute Genomics Platform"/>
            <consortium name="The Broad Institute Genome Sequencing Center for Infectious Disease"/>
            <person name="Wu L."/>
            <person name="Ma J."/>
        </authorList>
    </citation>
    <scope>NUCLEOTIDE SEQUENCE [LARGE SCALE GENOMIC DNA]</scope>
    <source>
        <strain evidence="2">CECT 7398</strain>
    </source>
</reference>
<gene>
    <name evidence="1" type="ORF">QWZ16_16935</name>
</gene>
<dbReference type="RefSeq" id="WP_290312811.1">
    <property type="nucleotide sequence ID" value="NZ_JAUFQC010000027.1"/>
</dbReference>
<accession>A0ABT8BX91</accession>
<evidence type="ECO:0000313" key="1">
    <source>
        <dbReference type="EMBL" id="MDN3611289.1"/>
    </source>
</evidence>
<proteinExistence type="predicted"/>
<dbReference type="Proteomes" id="UP001238540">
    <property type="component" value="Unassembled WGS sequence"/>
</dbReference>
<comment type="caution">
    <text evidence="1">The sequence shown here is derived from an EMBL/GenBank/DDBJ whole genome shotgun (WGS) entry which is preliminary data.</text>
</comment>
<keyword evidence="2" id="KW-1185">Reference proteome</keyword>
<evidence type="ECO:0000313" key="2">
    <source>
        <dbReference type="Proteomes" id="UP001238540"/>
    </source>
</evidence>
<sequence length="46" mass="5011">MPSPNATSPSELETDTAAQFLSFVDSVFIQYAACVGQYSVNIPRWA</sequence>
<organism evidence="1 2">
    <name type="scientific">Vibrio ostreicida</name>
    <dbReference type="NCBI Taxonomy" id="526588"/>
    <lineage>
        <taxon>Bacteria</taxon>
        <taxon>Pseudomonadati</taxon>
        <taxon>Pseudomonadota</taxon>
        <taxon>Gammaproteobacteria</taxon>
        <taxon>Vibrionales</taxon>
        <taxon>Vibrionaceae</taxon>
        <taxon>Vibrio</taxon>
    </lineage>
</organism>